<gene>
    <name evidence="3" type="ORF">FZEAL_3003</name>
</gene>
<feature type="compositionally biased region" description="Pro residues" evidence="1">
    <location>
        <begin position="182"/>
        <end position="198"/>
    </location>
</feature>
<proteinExistence type="predicted"/>
<dbReference type="EMBL" id="JABEYC010000183">
    <property type="protein sequence ID" value="KAF4981133.1"/>
    <property type="molecule type" value="Genomic_DNA"/>
</dbReference>
<keyword evidence="2" id="KW-0732">Signal</keyword>
<accession>A0A8H4UQF7</accession>
<organism evidence="3 4">
    <name type="scientific">Fusarium zealandicum</name>
    <dbReference type="NCBI Taxonomy" id="1053134"/>
    <lineage>
        <taxon>Eukaryota</taxon>
        <taxon>Fungi</taxon>
        <taxon>Dikarya</taxon>
        <taxon>Ascomycota</taxon>
        <taxon>Pezizomycotina</taxon>
        <taxon>Sordariomycetes</taxon>
        <taxon>Hypocreomycetidae</taxon>
        <taxon>Hypocreales</taxon>
        <taxon>Nectriaceae</taxon>
        <taxon>Fusarium</taxon>
        <taxon>Fusarium staphyleae species complex</taxon>
    </lineage>
</organism>
<feature type="compositionally biased region" description="Basic and acidic residues" evidence="1">
    <location>
        <begin position="57"/>
        <end position="69"/>
    </location>
</feature>
<reference evidence="3" key="1">
    <citation type="journal article" date="2020" name="BMC Genomics">
        <title>Correction to: Identification and distribution of gene clusters required for synthesis of sphingolipid metabolism inhibitors in diverse species of the filamentous fungus Fusarium.</title>
        <authorList>
            <person name="Kim H.S."/>
            <person name="Lohmar J.M."/>
            <person name="Busman M."/>
            <person name="Brown D.W."/>
            <person name="Naumann T.A."/>
            <person name="Divon H.H."/>
            <person name="Lysoe E."/>
            <person name="Uhlig S."/>
            <person name="Proctor R.H."/>
        </authorList>
    </citation>
    <scope>NUCLEOTIDE SEQUENCE</scope>
    <source>
        <strain evidence="3">NRRL 22465</strain>
    </source>
</reference>
<evidence type="ECO:0000313" key="3">
    <source>
        <dbReference type="EMBL" id="KAF4981133.1"/>
    </source>
</evidence>
<comment type="caution">
    <text evidence="3">The sequence shown here is derived from an EMBL/GenBank/DDBJ whole genome shotgun (WGS) entry which is preliminary data.</text>
</comment>
<evidence type="ECO:0000313" key="4">
    <source>
        <dbReference type="Proteomes" id="UP000635477"/>
    </source>
</evidence>
<feature type="region of interest" description="Disordered" evidence="1">
    <location>
        <begin position="250"/>
        <end position="281"/>
    </location>
</feature>
<dbReference type="OrthoDB" id="5105510at2759"/>
<feature type="compositionally biased region" description="Low complexity" evidence="1">
    <location>
        <begin position="199"/>
        <end position="218"/>
    </location>
</feature>
<evidence type="ECO:0000256" key="1">
    <source>
        <dbReference type="SAM" id="MobiDB-lite"/>
    </source>
</evidence>
<feature type="chain" id="PRO_5034272696" evidence="2">
    <location>
        <begin position="21"/>
        <end position="334"/>
    </location>
</feature>
<evidence type="ECO:0000256" key="2">
    <source>
        <dbReference type="SAM" id="SignalP"/>
    </source>
</evidence>
<keyword evidence="4" id="KW-1185">Reference proteome</keyword>
<reference evidence="3" key="2">
    <citation type="submission" date="2020-05" db="EMBL/GenBank/DDBJ databases">
        <authorList>
            <person name="Kim H.-S."/>
            <person name="Proctor R.H."/>
            <person name="Brown D.W."/>
        </authorList>
    </citation>
    <scope>NUCLEOTIDE SEQUENCE</scope>
    <source>
        <strain evidence="3">NRRL 22465</strain>
    </source>
</reference>
<dbReference type="AlphaFoldDB" id="A0A8H4UQF7"/>
<feature type="region of interest" description="Disordered" evidence="1">
    <location>
        <begin position="37"/>
        <end position="73"/>
    </location>
</feature>
<sequence>MRGFIPLLLALSASYTTTTALPQHRIIPREAVDKPKYSVVPLEPGDDDIELGEPGSGDDKSHDKGKGDDTDGDGIVTVIETVVETRQPVTQVVTATEEPDTVTAPGKTVTKAITKCVPTTVSIIDMDEEPATQTVTVVPQPSAPKPKSPKESRPANKPNTTTSTKDVPEPTCSSASKAPSSAPAPGPSAGPGPEPQPESPTTSTLSETTQQTSSVVSESTYVAPVETIVQPPPVVQSSVAEAGPTTLVTLTSNLGGVPKETTVPSQDSLKEPDPQPTTTKQMTVPTVQTTLITCTTTTSFVQDIAPVPTPPSQAHGDGSWHTIYPVWNGTVSAI</sequence>
<protein>
    <submittedName>
        <fullName evidence="3">Uncharacterized protein</fullName>
    </submittedName>
</protein>
<feature type="compositionally biased region" description="Low complexity" evidence="1">
    <location>
        <begin position="170"/>
        <end position="181"/>
    </location>
</feature>
<name>A0A8H4UQF7_9HYPO</name>
<feature type="signal peptide" evidence="2">
    <location>
        <begin position="1"/>
        <end position="20"/>
    </location>
</feature>
<feature type="region of interest" description="Disordered" evidence="1">
    <location>
        <begin position="134"/>
        <end position="218"/>
    </location>
</feature>
<dbReference type="Proteomes" id="UP000635477">
    <property type="component" value="Unassembled WGS sequence"/>
</dbReference>